<comment type="caution">
    <text evidence="2">The sequence shown here is derived from an EMBL/GenBank/DDBJ whole genome shotgun (WGS) entry which is preliminary data.</text>
</comment>
<dbReference type="PANTHER" id="PTHR47926:SF347">
    <property type="entry name" value="PENTATRICOPEPTIDE REPEAT-CONTAINING PROTEIN"/>
    <property type="match status" value="1"/>
</dbReference>
<dbReference type="Proteomes" id="UP001151760">
    <property type="component" value="Unassembled WGS sequence"/>
</dbReference>
<organism evidence="2 3">
    <name type="scientific">Tanacetum coccineum</name>
    <dbReference type="NCBI Taxonomy" id="301880"/>
    <lineage>
        <taxon>Eukaryota</taxon>
        <taxon>Viridiplantae</taxon>
        <taxon>Streptophyta</taxon>
        <taxon>Embryophyta</taxon>
        <taxon>Tracheophyta</taxon>
        <taxon>Spermatophyta</taxon>
        <taxon>Magnoliopsida</taxon>
        <taxon>eudicotyledons</taxon>
        <taxon>Gunneridae</taxon>
        <taxon>Pentapetalae</taxon>
        <taxon>asterids</taxon>
        <taxon>campanulids</taxon>
        <taxon>Asterales</taxon>
        <taxon>Asteraceae</taxon>
        <taxon>Asteroideae</taxon>
        <taxon>Anthemideae</taxon>
        <taxon>Anthemidinae</taxon>
        <taxon>Tanacetum</taxon>
    </lineage>
</organism>
<accession>A0ABQ5CH95</accession>
<dbReference type="EMBL" id="BQNB010014213">
    <property type="protein sequence ID" value="GJT25427.1"/>
    <property type="molecule type" value="Genomic_DNA"/>
</dbReference>
<gene>
    <name evidence="2" type="ORF">Tco_0895364</name>
</gene>
<protein>
    <submittedName>
        <fullName evidence="2">Pentatricopeptide repeat-containing protein</fullName>
    </submittedName>
</protein>
<reference evidence="2" key="1">
    <citation type="journal article" date="2022" name="Int. J. Mol. Sci.">
        <title>Draft Genome of Tanacetum Coccineum: Genomic Comparison of Closely Related Tanacetum-Family Plants.</title>
        <authorList>
            <person name="Yamashiro T."/>
            <person name="Shiraishi A."/>
            <person name="Nakayama K."/>
            <person name="Satake H."/>
        </authorList>
    </citation>
    <scope>NUCLEOTIDE SEQUENCE</scope>
</reference>
<keyword evidence="3" id="KW-1185">Reference proteome</keyword>
<evidence type="ECO:0000313" key="3">
    <source>
        <dbReference type="Proteomes" id="UP001151760"/>
    </source>
</evidence>
<name>A0ABQ5CH95_9ASTR</name>
<dbReference type="InterPro" id="IPR046960">
    <property type="entry name" value="PPR_At4g14850-like_plant"/>
</dbReference>
<dbReference type="Gene3D" id="1.25.40.10">
    <property type="entry name" value="Tetratricopeptide repeat domain"/>
    <property type="match status" value="2"/>
</dbReference>
<evidence type="ECO:0000313" key="2">
    <source>
        <dbReference type="EMBL" id="GJT25427.1"/>
    </source>
</evidence>
<dbReference type="PANTHER" id="PTHR47926">
    <property type="entry name" value="PENTATRICOPEPTIDE REPEAT-CONTAINING PROTEIN"/>
    <property type="match status" value="1"/>
</dbReference>
<dbReference type="InterPro" id="IPR002885">
    <property type="entry name" value="PPR_rpt"/>
</dbReference>
<dbReference type="InterPro" id="IPR011990">
    <property type="entry name" value="TPR-like_helical_dom_sf"/>
</dbReference>
<dbReference type="Pfam" id="PF01535">
    <property type="entry name" value="PPR"/>
    <property type="match status" value="3"/>
</dbReference>
<keyword evidence="1" id="KW-0677">Repeat</keyword>
<proteinExistence type="predicted"/>
<evidence type="ECO:0000256" key="1">
    <source>
        <dbReference type="ARBA" id="ARBA00022737"/>
    </source>
</evidence>
<reference evidence="2" key="2">
    <citation type="submission" date="2022-01" db="EMBL/GenBank/DDBJ databases">
        <authorList>
            <person name="Yamashiro T."/>
            <person name="Shiraishi A."/>
            <person name="Satake H."/>
            <person name="Nakayama K."/>
        </authorList>
    </citation>
    <scope>NUCLEOTIDE SEQUENCE</scope>
</reference>
<sequence length="204" mass="22515">MLKHYNLLPYNPLIPSILKACGGLHCLKPDQQLHVLTILNGWSLHPFIASSLILFYAKCGEIEIVCKVFDEMPEKDLVAGSALVSGMGWWRCFETVEVFKEMCLAGFKADGMTVSSVLSTVGELGDLGVGVMIHGYVWKNGLGEDKWVVSVLIDMYEKCGSTVEMMRVFDEMGCKDVGARNALISGFSRNGLTDEALEAWLLRS</sequence>